<dbReference type="EMBL" id="RBNL01003645">
    <property type="protein sequence ID" value="RML46937.1"/>
    <property type="molecule type" value="Genomic_DNA"/>
</dbReference>
<protein>
    <submittedName>
        <fullName evidence="1">Uncharacterized protein</fullName>
    </submittedName>
</protein>
<dbReference type="Proteomes" id="UP000282378">
    <property type="component" value="Unassembled WGS sequence"/>
</dbReference>
<comment type="caution">
    <text evidence="1">The sequence shown here is derived from an EMBL/GenBank/DDBJ whole genome shotgun (WGS) entry which is preliminary data.</text>
</comment>
<proteinExistence type="predicted"/>
<organism evidence="1 2">
    <name type="scientific">Pseudomonas syringae pv. maculicola</name>
    <dbReference type="NCBI Taxonomy" id="59511"/>
    <lineage>
        <taxon>Bacteria</taxon>
        <taxon>Pseudomonadati</taxon>
        <taxon>Pseudomonadota</taxon>
        <taxon>Gammaproteobacteria</taxon>
        <taxon>Pseudomonadales</taxon>
        <taxon>Pseudomonadaceae</taxon>
        <taxon>Pseudomonas</taxon>
    </lineage>
</organism>
<reference evidence="1 2" key="1">
    <citation type="submission" date="2018-08" db="EMBL/GenBank/DDBJ databases">
        <title>Recombination of ecologically and evolutionarily significant loci maintains genetic cohesion in the Pseudomonas syringae species complex.</title>
        <authorList>
            <person name="Dillon M."/>
            <person name="Thakur S."/>
            <person name="Almeida R.N.D."/>
            <person name="Weir B.S."/>
            <person name="Guttman D.S."/>
        </authorList>
    </citation>
    <scope>NUCLEOTIDE SEQUENCE [LARGE SCALE GENOMIC DNA]</scope>
    <source>
        <strain evidence="1 2">88_10</strain>
    </source>
</reference>
<dbReference type="AlphaFoldDB" id="A0A3M2W5W1"/>
<accession>A0A3M2W5W1</accession>
<evidence type="ECO:0000313" key="1">
    <source>
        <dbReference type="EMBL" id="RML46937.1"/>
    </source>
</evidence>
<name>A0A3M2W5W1_PSEYM</name>
<gene>
    <name evidence="1" type="ORF">APX70_08590</name>
</gene>
<sequence>MPVEGHARQFAQGIQALRELTLLLHHLAELLTHDFAGVGEDFAVIAVDHKIDAIDLGVREIHQAHDRGNTHRPRQNRDVGVAGTLHRHQTDQLAFRHFAKHGRGQLFTDQNRVIGVNQCLLPLFLQVRQQAAAQVLDVRGPLTQVSIVHQLKAFDVLADHRAQGTLCPFAGLDDIGHLAAQRSIVEHHQVDIEQRALFGAQLRGELGGQGAHVVAHTFQCILEQRQLGSDIRDGLVRDNFQIGRRQHDHCDTDCGTRRAGHTDKLGFLNALALATQTANRAGGFGMRDNARQLRTHGDKEGFLALVELTALLLLDHQYANHTTMVDDRRPQERGITLFTGLGEVAITGVISGVFEV</sequence>
<evidence type="ECO:0000313" key="2">
    <source>
        <dbReference type="Proteomes" id="UP000282378"/>
    </source>
</evidence>